<protein>
    <submittedName>
        <fullName evidence="2">Uncharacterized protein</fullName>
    </submittedName>
</protein>
<dbReference type="EMBL" id="LAZR01000831">
    <property type="protein sequence ID" value="KKN56789.1"/>
    <property type="molecule type" value="Genomic_DNA"/>
</dbReference>
<evidence type="ECO:0000256" key="1">
    <source>
        <dbReference type="SAM" id="MobiDB-lite"/>
    </source>
</evidence>
<organism evidence="2">
    <name type="scientific">marine sediment metagenome</name>
    <dbReference type="NCBI Taxonomy" id="412755"/>
    <lineage>
        <taxon>unclassified sequences</taxon>
        <taxon>metagenomes</taxon>
        <taxon>ecological metagenomes</taxon>
    </lineage>
</organism>
<name>A0A0F9RQ13_9ZZZZ</name>
<accession>A0A0F9RQ13</accession>
<sequence length="153" mass="17125">MADKVTLDGELMFPKDYLNAVEFKGKDVTLTVTDARWEDMRVRGAKESKRKPVLAFKETKKKFVCNTTNADSIKHLLGKSEAKDWIGHRITLYPTRVPFGRETKDAIRVREKINDDAPPLAPDAPPTTNTTTTDCKPGEMDDVISEMDAAGIK</sequence>
<feature type="region of interest" description="Disordered" evidence="1">
    <location>
        <begin position="112"/>
        <end position="153"/>
    </location>
</feature>
<comment type="caution">
    <text evidence="2">The sequence shown here is derived from an EMBL/GenBank/DDBJ whole genome shotgun (WGS) entry which is preliminary data.</text>
</comment>
<proteinExistence type="predicted"/>
<reference evidence="2" key="1">
    <citation type="journal article" date="2015" name="Nature">
        <title>Complex archaea that bridge the gap between prokaryotes and eukaryotes.</title>
        <authorList>
            <person name="Spang A."/>
            <person name="Saw J.H."/>
            <person name="Jorgensen S.L."/>
            <person name="Zaremba-Niedzwiedzka K."/>
            <person name="Martijn J."/>
            <person name="Lind A.E."/>
            <person name="van Eijk R."/>
            <person name="Schleper C."/>
            <person name="Guy L."/>
            <person name="Ettema T.J."/>
        </authorList>
    </citation>
    <scope>NUCLEOTIDE SEQUENCE</scope>
</reference>
<evidence type="ECO:0000313" key="2">
    <source>
        <dbReference type="EMBL" id="KKN56789.1"/>
    </source>
</evidence>
<gene>
    <name evidence="2" type="ORF">LCGC14_0568750</name>
</gene>
<dbReference type="AlphaFoldDB" id="A0A0F9RQ13"/>